<dbReference type="RefSeq" id="WP_163739759.1">
    <property type="nucleotide sequence ID" value="NZ_AP022610.1"/>
</dbReference>
<dbReference type="Proteomes" id="UP000466517">
    <property type="component" value="Chromosome"/>
</dbReference>
<dbReference type="Gene3D" id="1.20.58.760">
    <property type="entry name" value="Peptidase M41"/>
    <property type="match status" value="1"/>
</dbReference>
<sequence length="165" mass="18796">MNEARVTAFHEAGHAIAARLRGAQVLRVSIDPGFVTYQLPQVPQKLFRNGQRIENPEPAPAAHEDGFIWLAGSWAQVRAEVPLSDARFPELVAATLEDNATDYAGYLAAQRDPAAEGHWSNQLEQHWPYIIRVANALHREHFEKVRLNRESRIRQLKRRSTRFPT</sequence>
<name>A0A7I7XJE9_9MYCO</name>
<dbReference type="AlphaFoldDB" id="A0A7I7XJE9"/>
<dbReference type="InterPro" id="IPR037219">
    <property type="entry name" value="Peptidase_M41-like"/>
</dbReference>
<protein>
    <recommendedName>
        <fullName evidence="3">Peptidase M41 domain-containing protein</fullName>
    </recommendedName>
</protein>
<dbReference type="GO" id="GO:0004176">
    <property type="term" value="F:ATP-dependent peptidase activity"/>
    <property type="evidence" value="ECO:0007669"/>
    <property type="project" value="InterPro"/>
</dbReference>
<dbReference type="KEGG" id="mmag:MMAD_36150"/>
<dbReference type="GO" id="GO:0004222">
    <property type="term" value="F:metalloendopeptidase activity"/>
    <property type="evidence" value="ECO:0007669"/>
    <property type="project" value="InterPro"/>
</dbReference>
<organism evidence="1 2">
    <name type="scientific">Mycolicibacterium madagascariense</name>
    <dbReference type="NCBI Taxonomy" id="212765"/>
    <lineage>
        <taxon>Bacteria</taxon>
        <taxon>Bacillati</taxon>
        <taxon>Actinomycetota</taxon>
        <taxon>Actinomycetes</taxon>
        <taxon>Mycobacteriales</taxon>
        <taxon>Mycobacteriaceae</taxon>
        <taxon>Mycolicibacterium</taxon>
    </lineage>
</organism>
<keyword evidence="2" id="KW-1185">Reference proteome</keyword>
<gene>
    <name evidence="1" type="ORF">MMAD_36150</name>
</gene>
<dbReference type="SUPFAM" id="SSF140990">
    <property type="entry name" value="FtsH protease domain-like"/>
    <property type="match status" value="1"/>
</dbReference>
<proteinExistence type="predicted"/>
<dbReference type="GO" id="GO:0005524">
    <property type="term" value="F:ATP binding"/>
    <property type="evidence" value="ECO:0007669"/>
    <property type="project" value="InterPro"/>
</dbReference>
<accession>A0A7I7XJE9</accession>
<dbReference type="EMBL" id="AP022610">
    <property type="protein sequence ID" value="BBZ29320.1"/>
    <property type="molecule type" value="Genomic_DNA"/>
</dbReference>
<evidence type="ECO:0000313" key="2">
    <source>
        <dbReference type="Proteomes" id="UP000466517"/>
    </source>
</evidence>
<dbReference type="GO" id="GO:0006508">
    <property type="term" value="P:proteolysis"/>
    <property type="evidence" value="ECO:0007669"/>
    <property type="project" value="InterPro"/>
</dbReference>
<evidence type="ECO:0000313" key="1">
    <source>
        <dbReference type="EMBL" id="BBZ29320.1"/>
    </source>
</evidence>
<reference evidence="1 2" key="1">
    <citation type="journal article" date="2019" name="Emerg. Microbes Infect.">
        <title>Comprehensive subspecies identification of 175 nontuberculous mycobacteria species based on 7547 genomic profiles.</title>
        <authorList>
            <person name="Matsumoto Y."/>
            <person name="Kinjo T."/>
            <person name="Motooka D."/>
            <person name="Nabeya D."/>
            <person name="Jung N."/>
            <person name="Uechi K."/>
            <person name="Horii T."/>
            <person name="Iida T."/>
            <person name="Fujita J."/>
            <person name="Nakamura S."/>
        </authorList>
    </citation>
    <scope>NUCLEOTIDE SEQUENCE [LARGE SCALE GENOMIC DNA]</scope>
    <source>
        <strain evidence="1 2">JCM 13574</strain>
    </source>
</reference>
<evidence type="ECO:0008006" key="3">
    <source>
        <dbReference type="Google" id="ProtNLM"/>
    </source>
</evidence>